<comment type="caution">
    <text evidence="2">The sequence shown here is derived from an EMBL/GenBank/DDBJ whole genome shotgun (WGS) entry which is preliminary data.</text>
</comment>
<dbReference type="EMBL" id="BSKO01000001">
    <property type="protein sequence ID" value="GLO66082.1"/>
    <property type="molecule type" value="Genomic_DNA"/>
</dbReference>
<reference evidence="2 3" key="1">
    <citation type="submission" date="2023-02" db="EMBL/GenBank/DDBJ databases">
        <title>Oceanobacillus kimchii IFOP_LL358 isolated form Alexandrium catenella lab strain.</title>
        <authorList>
            <person name="Gajardo G."/>
            <person name="Ueki S."/>
            <person name="Maruyama F."/>
        </authorList>
    </citation>
    <scope>NUCLEOTIDE SEQUENCE [LARGE SCALE GENOMIC DNA]</scope>
    <source>
        <strain evidence="2 3">IFOP_LL358</strain>
    </source>
</reference>
<protein>
    <recommendedName>
        <fullName evidence="1">DUF2268 domain-containing protein</fullName>
    </recommendedName>
</protein>
<dbReference type="InterPro" id="IPR018728">
    <property type="entry name" value="DUF2268"/>
</dbReference>
<accession>A0ABQ5TJ18</accession>
<keyword evidence="3" id="KW-1185">Reference proteome</keyword>
<evidence type="ECO:0000259" key="1">
    <source>
        <dbReference type="Pfam" id="PF10026"/>
    </source>
</evidence>
<dbReference type="Proteomes" id="UP001275436">
    <property type="component" value="Unassembled WGS sequence"/>
</dbReference>
<evidence type="ECO:0000313" key="3">
    <source>
        <dbReference type="Proteomes" id="UP001275436"/>
    </source>
</evidence>
<name>A0ABQ5TJ18_9BACI</name>
<gene>
    <name evidence="2" type="ORF">MACH08_18660</name>
</gene>
<proteinExistence type="predicted"/>
<sequence>MKGMRVICIILLLGLWGCDSNNQDIVSIKETNPKTNQSFILINAFNLFELYLEKVIEEGYSDSRKKDIYKEVVINPIYEDCFNSVEFSTEFIINNPPNESDEKIPLNLVQQTNQDDIHDQITTSLNESSTILPTDKETTICIFPNVDPNMTTGYSQGSNKLTLLYDESRKDSIKNVIAHEYHHSVWTERYYDDQKEMTLLNNMVFEGKAVMFEKMLYPENSDIPIYPNFNLSMWEAKEDELFKTDEDRIFQVMQGYQPFPASYGYSEGYKMVGSFLEKHPDLTPEEWLGIDAKEVFEEGEYLSNYE</sequence>
<evidence type="ECO:0000313" key="2">
    <source>
        <dbReference type="EMBL" id="GLO66082.1"/>
    </source>
</evidence>
<dbReference type="RefSeq" id="WP_317957982.1">
    <property type="nucleotide sequence ID" value="NZ_BSKO01000001.1"/>
</dbReference>
<dbReference type="Pfam" id="PF10026">
    <property type="entry name" value="DUF2268"/>
    <property type="match status" value="1"/>
</dbReference>
<organism evidence="2 3">
    <name type="scientific">Oceanobacillus kimchii</name>
    <dbReference type="NCBI Taxonomy" id="746691"/>
    <lineage>
        <taxon>Bacteria</taxon>
        <taxon>Bacillati</taxon>
        <taxon>Bacillota</taxon>
        <taxon>Bacilli</taxon>
        <taxon>Bacillales</taxon>
        <taxon>Bacillaceae</taxon>
        <taxon>Oceanobacillus</taxon>
    </lineage>
</organism>
<feature type="domain" description="DUF2268" evidence="1">
    <location>
        <begin position="121"/>
        <end position="296"/>
    </location>
</feature>